<dbReference type="InterPro" id="IPR035892">
    <property type="entry name" value="C2_domain_sf"/>
</dbReference>
<feature type="compositionally biased region" description="Basic and acidic residues" evidence="8">
    <location>
        <begin position="285"/>
        <end position="296"/>
    </location>
</feature>
<dbReference type="InterPro" id="IPR000909">
    <property type="entry name" value="PLipase_C_PInositol-sp_X_dom"/>
</dbReference>
<accession>A0AB34KMF9</accession>
<dbReference type="AlphaFoldDB" id="A0AB34KMF9"/>
<dbReference type="FunFam" id="3.20.20.190:FF:000039">
    <property type="entry name" value="Phosphoinositide phospholipase C"/>
    <property type="match status" value="1"/>
</dbReference>
<dbReference type="GO" id="GO:0051209">
    <property type="term" value="P:release of sequestered calcium ion into cytosol"/>
    <property type="evidence" value="ECO:0007669"/>
    <property type="project" value="TreeGrafter"/>
</dbReference>
<dbReference type="InterPro" id="IPR001711">
    <property type="entry name" value="PLipase_C_Pinositol-sp_Y"/>
</dbReference>
<dbReference type="Pfam" id="PF00388">
    <property type="entry name" value="PI-PLC-X"/>
    <property type="match status" value="1"/>
</dbReference>
<dbReference type="Gene3D" id="2.60.40.150">
    <property type="entry name" value="C2 domain"/>
    <property type="match status" value="1"/>
</dbReference>
<dbReference type="Gene3D" id="3.20.20.190">
    <property type="entry name" value="Phosphatidylinositol (PI) phosphodiesterase"/>
    <property type="match status" value="1"/>
</dbReference>
<keyword evidence="5" id="KW-0807">Transducer</keyword>
<proteinExistence type="predicted"/>
<dbReference type="GO" id="GO:0048015">
    <property type="term" value="P:phosphatidylinositol-mediated signaling"/>
    <property type="evidence" value="ECO:0007669"/>
    <property type="project" value="TreeGrafter"/>
</dbReference>
<dbReference type="PROSITE" id="PS50007">
    <property type="entry name" value="PIPLC_X_DOMAIN"/>
    <property type="match status" value="1"/>
</dbReference>
<dbReference type="SMART" id="SM00148">
    <property type="entry name" value="PLCXc"/>
    <property type="match status" value="1"/>
</dbReference>
<evidence type="ECO:0000256" key="5">
    <source>
        <dbReference type="ARBA" id="ARBA00023224"/>
    </source>
</evidence>
<name>A0AB34KMF9_9PEZI</name>
<comment type="catalytic activity">
    <reaction evidence="1 7">
        <text>a 1,2-diacyl-sn-glycero-3-phospho-(1D-myo-inositol-4,5-bisphosphate) + H2O = 1D-myo-inositol 1,4,5-trisphosphate + a 1,2-diacyl-sn-glycerol + H(+)</text>
        <dbReference type="Rhea" id="RHEA:33179"/>
        <dbReference type="ChEBI" id="CHEBI:15377"/>
        <dbReference type="ChEBI" id="CHEBI:15378"/>
        <dbReference type="ChEBI" id="CHEBI:17815"/>
        <dbReference type="ChEBI" id="CHEBI:58456"/>
        <dbReference type="ChEBI" id="CHEBI:203600"/>
        <dbReference type="EC" id="3.1.4.11"/>
    </reaction>
</comment>
<evidence type="ECO:0000313" key="10">
    <source>
        <dbReference type="EMBL" id="KAL1584931.1"/>
    </source>
</evidence>
<dbReference type="GeneID" id="96007696"/>
<keyword evidence="4 7" id="KW-0443">Lipid metabolism</keyword>
<dbReference type="SUPFAM" id="SSF49562">
    <property type="entry name" value="C2 domain (Calcium/lipid-binding domain, CaLB)"/>
    <property type="match status" value="1"/>
</dbReference>
<dbReference type="SMART" id="SM00149">
    <property type="entry name" value="PLCYc"/>
    <property type="match status" value="1"/>
</dbReference>
<dbReference type="RefSeq" id="XP_069228037.1">
    <property type="nucleotide sequence ID" value="XM_069374858.1"/>
</dbReference>
<dbReference type="InterPro" id="IPR017946">
    <property type="entry name" value="PLC-like_Pdiesterase_TIM-brl"/>
</dbReference>
<dbReference type="SUPFAM" id="SSF51695">
    <property type="entry name" value="PLC-like phosphodiesterases"/>
    <property type="match status" value="1"/>
</dbReference>
<evidence type="ECO:0000313" key="11">
    <source>
        <dbReference type="Proteomes" id="UP000803884"/>
    </source>
</evidence>
<organism evidence="10 11">
    <name type="scientific">Cladosporium halotolerans</name>
    <dbReference type="NCBI Taxonomy" id="1052096"/>
    <lineage>
        <taxon>Eukaryota</taxon>
        <taxon>Fungi</taxon>
        <taxon>Dikarya</taxon>
        <taxon>Ascomycota</taxon>
        <taxon>Pezizomycotina</taxon>
        <taxon>Dothideomycetes</taxon>
        <taxon>Dothideomycetidae</taxon>
        <taxon>Cladosporiales</taxon>
        <taxon>Cladosporiaceae</taxon>
        <taxon>Cladosporium</taxon>
    </lineage>
</organism>
<feature type="domain" description="PI-PLC Y-box" evidence="9">
    <location>
        <begin position="310"/>
        <end position="427"/>
    </location>
</feature>
<evidence type="ECO:0000256" key="3">
    <source>
        <dbReference type="ARBA" id="ARBA00022963"/>
    </source>
</evidence>
<comment type="caution">
    <text evidence="10">The sequence shown here is derived from an EMBL/GenBank/DDBJ whole genome shotgun (WGS) entry which is preliminary data.</text>
</comment>
<keyword evidence="3 7" id="KW-0442">Lipid degradation</keyword>
<keyword evidence="2 7" id="KW-0378">Hydrolase</keyword>
<evidence type="ECO:0000256" key="2">
    <source>
        <dbReference type="ARBA" id="ARBA00022801"/>
    </source>
</evidence>
<protein>
    <recommendedName>
        <fullName evidence="7">Phosphoinositide phospholipase C</fullName>
        <ecNumber evidence="7">3.1.4.11</ecNumber>
    </recommendedName>
</protein>
<evidence type="ECO:0000256" key="1">
    <source>
        <dbReference type="ARBA" id="ARBA00001195"/>
    </source>
</evidence>
<dbReference type="Pfam" id="PF00387">
    <property type="entry name" value="PI-PLC-Y"/>
    <property type="match status" value="1"/>
</dbReference>
<dbReference type="PROSITE" id="PS50008">
    <property type="entry name" value="PIPLC_Y_DOMAIN"/>
    <property type="match status" value="1"/>
</dbReference>
<dbReference type="PANTHER" id="PTHR10336:SF169">
    <property type="entry name" value="PHOSPHOINOSITIDE PHOSPHOLIPASE C"/>
    <property type="match status" value="1"/>
</dbReference>
<dbReference type="CDD" id="cd00275">
    <property type="entry name" value="C2_PLC_like"/>
    <property type="match status" value="1"/>
</dbReference>
<dbReference type="EC" id="3.1.4.11" evidence="7"/>
<dbReference type="GO" id="GO:0004435">
    <property type="term" value="F:phosphatidylinositol-4,5-bisphosphate phospholipase C activity"/>
    <property type="evidence" value="ECO:0007669"/>
    <property type="project" value="UniProtKB-EC"/>
</dbReference>
<keyword evidence="11" id="KW-1185">Reference proteome</keyword>
<dbReference type="EMBL" id="JAAQHG020000022">
    <property type="protein sequence ID" value="KAL1584931.1"/>
    <property type="molecule type" value="Genomic_DNA"/>
</dbReference>
<dbReference type="InterPro" id="IPR001192">
    <property type="entry name" value="PI-PLC_fam"/>
</dbReference>
<dbReference type="Proteomes" id="UP000803884">
    <property type="component" value="Unassembled WGS sequence"/>
</dbReference>
<reference evidence="10 11" key="1">
    <citation type="journal article" date="2020" name="Microbiol. Resour. Announc.">
        <title>Draft Genome Sequence of a Cladosporium Species Isolated from the Mesophotic Ascidian Didemnum maculosum.</title>
        <authorList>
            <person name="Gioti A."/>
            <person name="Siaperas R."/>
            <person name="Nikolaivits E."/>
            <person name="Le Goff G."/>
            <person name="Ouazzani J."/>
            <person name="Kotoulas G."/>
            <person name="Topakas E."/>
        </authorList>
    </citation>
    <scope>NUCLEOTIDE SEQUENCE [LARGE SCALE GENOMIC DNA]</scope>
    <source>
        <strain evidence="10 11">TM138-S3</strain>
    </source>
</reference>
<dbReference type="CDD" id="cd08598">
    <property type="entry name" value="PI-PLC1c_yeast"/>
    <property type="match status" value="1"/>
</dbReference>
<evidence type="ECO:0000256" key="4">
    <source>
        <dbReference type="ARBA" id="ARBA00023098"/>
    </source>
</evidence>
<evidence type="ECO:0000256" key="8">
    <source>
        <dbReference type="SAM" id="MobiDB-lite"/>
    </source>
</evidence>
<evidence type="ECO:0000256" key="7">
    <source>
        <dbReference type="RuleBase" id="RU361133"/>
    </source>
</evidence>
<gene>
    <name evidence="10" type="ORF">WHR41_06253</name>
</gene>
<feature type="region of interest" description="Disordered" evidence="8">
    <location>
        <begin position="270"/>
        <end position="297"/>
    </location>
</feature>
<dbReference type="PRINTS" id="PR00390">
    <property type="entry name" value="PHPHLIPASEC"/>
</dbReference>
<dbReference type="PANTHER" id="PTHR10336">
    <property type="entry name" value="PHOSPHOINOSITIDE-SPECIFIC PHOSPHOLIPASE C FAMILY PROTEIN"/>
    <property type="match status" value="1"/>
</dbReference>
<evidence type="ECO:0000256" key="6">
    <source>
        <dbReference type="ARBA" id="ARBA00059664"/>
    </source>
</evidence>
<comment type="function">
    <text evidence="6">The production of the second messenger molecules diacylglycerol (DAG) and inositol 1,4,5-trisphosphate (IP3) is mediated by activated phosphatidylinositol-specific phospholipase C enzymes.</text>
</comment>
<sequence>MTETVPSNLTSRLSKLNPFAKAKGDEEDLGETIDSTSVAGGGHAARRTKLTSKELRVGRALRSFLVQKNVLSAADADVETDQQTPALQALLDKSHLDVPSYVTDRSHPLPEYFISSSHNTYLTAHQLYGSSTATAYETALLNGARCVEIDAWDDDDNPDEPKVTHGYTLTSNLPFRAVCQTIKEVVDREAAQPTSAEGHAAPIMLSLENHCGAHGQLRLAQIMQEVWGDRLLSKSVRDHGHQEQAGTGNHVTLKELGNKIAVMVEYHFAGEPEDSDTSSDEEEDEKTKAEQKAYKESKKKAAASPIIPELAELGVYAQSVKPVDQSWLTGDLKNGPHHHLINMSESGVSKLLPASTAAISQHNAHHLMRVYPKGTRIFSRNLNACTYWGVGAQVAALNWQTFDASMQLNEALFSGSDGYVLKPAALRAGGNGKLSTGRKKRLRLHIGGATHVPTPEDYDAAEMKPYVTCTLIHPDNVDGKPPKSKTSAYKQHKLSFLHKGENPPVTEPIWDEALEWVYEENELVFLRILIKSDDAWARNPMFAVAAVRLSYVAQGWVFIRMLDLKGRETHCSLLVKFEFEDVA</sequence>
<evidence type="ECO:0000259" key="9">
    <source>
        <dbReference type="PROSITE" id="PS50008"/>
    </source>
</evidence>
<dbReference type="GO" id="GO:0016042">
    <property type="term" value="P:lipid catabolic process"/>
    <property type="evidence" value="ECO:0007669"/>
    <property type="project" value="UniProtKB-KW"/>
</dbReference>
<feature type="compositionally biased region" description="Acidic residues" evidence="8">
    <location>
        <begin position="271"/>
        <end position="284"/>
    </location>
</feature>